<protein>
    <submittedName>
        <fullName evidence="6">ECF RNA polymerase sigma factor SigE</fullName>
    </submittedName>
</protein>
<evidence type="ECO:0000256" key="4">
    <source>
        <dbReference type="ARBA" id="ARBA00023163"/>
    </source>
</evidence>
<keyword evidence="1" id="KW-0805">Transcription regulation</keyword>
<keyword evidence="7" id="KW-1185">Reference proteome</keyword>
<dbReference type="Proteomes" id="UP000320176">
    <property type="component" value="Unassembled WGS sequence"/>
</dbReference>
<accession>A0A5C6B890</accession>
<evidence type="ECO:0000256" key="1">
    <source>
        <dbReference type="ARBA" id="ARBA00023015"/>
    </source>
</evidence>
<evidence type="ECO:0000256" key="2">
    <source>
        <dbReference type="ARBA" id="ARBA00023082"/>
    </source>
</evidence>
<dbReference type="Pfam" id="PF04542">
    <property type="entry name" value="Sigma70_r2"/>
    <property type="match status" value="1"/>
</dbReference>
<dbReference type="PANTHER" id="PTHR43133">
    <property type="entry name" value="RNA POLYMERASE ECF-TYPE SIGMA FACTO"/>
    <property type="match status" value="1"/>
</dbReference>
<dbReference type="GO" id="GO:0006352">
    <property type="term" value="P:DNA-templated transcription initiation"/>
    <property type="evidence" value="ECO:0007669"/>
    <property type="project" value="InterPro"/>
</dbReference>
<dbReference type="NCBIfam" id="TIGR02937">
    <property type="entry name" value="sigma70-ECF"/>
    <property type="match status" value="1"/>
</dbReference>
<dbReference type="InterPro" id="IPR013325">
    <property type="entry name" value="RNA_pol_sigma_r2"/>
</dbReference>
<evidence type="ECO:0000313" key="7">
    <source>
        <dbReference type="Proteomes" id="UP000320176"/>
    </source>
</evidence>
<keyword evidence="3" id="KW-0238">DNA-binding</keyword>
<dbReference type="SUPFAM" id="SSF88946">
    <property type="entry name" value="Sigma2 domain of RNA polymerase sigma factors"/>
    <property type="match status" value="1"/>
</dbReference>
<reference evidence="6 7" key="1">
    <citation type="submission" date="2019-02" db="EMBL/GenBank/DDBJ databases">
        <title>Deep-cultivation of Planctomycetes and their phenomic and genomic characterization uncovers novel biology.</title>
        <authorList>
            <person name="Wiegand S."/>
            <person name="Jogler M."/>
            <person name="Boedeker C."/>
            <person name="Pinto D."/>
            <person name="Vollmers J."/>
            <person name="Rivas-Marin E."/>
            <person name="Kohn T."/>
            <person name="Peeters S.H."/>
            <person name="Heuer A."/>
            <person name="Rast P."/>
            <person name="Oberbeckmann S."/>
            <person name="Bunk B."/>
            <person name="Jeske O."/>
            <person name="Meyerdierks A."/>
            <person name="Storesund J.E."/>
            <person name="Kallscheuer N."/>
            <person name="Luecker S."/>
            <person name="Lage O.M."/>
            <person name="Pohl T."/>
            <person name="Merkel B.J."/>
            <person name="Hornburger P."/>
            <person name="Mueller R.-W."/>
            <person name="Bruemmer F."/>
            <person name="Labrenz M."/>
            <person name="Spormann A.M."/>
            <person name="Op Den Camp H."/>
            <person name="Overmann J."/>
            <person name="Amann R."/>
            <person name="Jetten M.S.M."/>
            <person name="Mascher T."/>
            <person name="Medema M.H."/>
            <person name="Devos D.P."/>
            <person name="Kaster A.-K."/>
            <person name="Ovreas L."/>
            <person name="Rohde M."/>
            <person name="Galperin M.Y."/>
            <person name="Jogler C."/>
        </authorList>
    </citation>
    <scope>NUCLEOTIDE SEQUENCE [LARGE SCALE GENOMIC DNA]</scope>
    <source>
        <strain evidence="6 7">Pla52n</strain>
    </source>
</reference>
<dbReference type="PANTHER" id="PTHR43133:SF8">
    <property type="entry name" value="RNA POLYMERASE SIGMA FACTOR HI_1459-RELATED"/>
    <property type="match status" value="1"/>
</dbReference>
<dbReference type="InterPro" id="IPR014284">
    <property type="entry name" value="RNA_pol_sigma-70_dom"/>
</dbReference>
<keyword evidence="2" id="KW-0731">Sigma factor</keyword>
<comment type="caution">
    <text evidence="6">The sequence shown here is derived from an EMBL/GenBank/DDBJ whole genome shotgun (WGS) entry which is preliminary data.</text>
</comment>
<dbReference type="GO" id="GO:0016987">
    <property type="term" value="F:sigma factor activity"/>
    <property type="evidence" value="ECO:0007669"/>
    <property type="project" value="UniProtKB-KW"/>
</dbReference>
<evidence type="ECO:0000313" key="6">
    <source>
        <dbReference type="EMBL" id="TWU07842.1"/>
    </source>
</evidence>
<dbReference type="GO" id="GO:0003677">
    <property type="term" value="F:DNA binding"/>
    <property type="evidence" value="ECO:0007669"/>
    <property type="project" value="UniProtKB-KW"/>
</dbReference>
<keyword evidence="4" id="KW-0804">Transcription</keyword>
<dbReference type="Gene3D" id="1.10.1740.10">
    <property type="match status" value="1"/>
</dbReference>
<dbReference type="AlphaFoldDB" id="A0A5C6B890"/>
<name>A0A5C6B890_9BACT</name>
<dbReference type="InterPro" id="IPR039425">
    <property type="entry name" value="RNA_pol_sigma-70-like"/>
</dbReference>
<dbReference type="OrthoDB" id="258490at2"/>
<feature type="domain" description="RNA polymerase sigma-70 region 2" evidence="5">
    <location>
        <begin position="29"/>
        <end position="97"/>
    </location>
</feature>
<evidence type="ECO:0000259" key="5">
    <source>
        <dbReference type="Pfam" id="PF04542"/>
    </source>
</evidence>
<dbReference type="InterPro" id="IPR007627">
    <property type="entry name" value="RNA_pol_sigma70_r2"/>
</dbReference>
<gene>
    <name evidence="6" type="primary">sigE_1</name>
    <name evidence="6" type="ORF">Pla52n_04170</name>
</gene>
<organism evidence="6 7">
    <name type="scientific">Stieleria varia</name>
    <dbReference type="NCBI Taxonomy" id="2528005"/>
    <lineage>
        <taxon>Bacteria</taxon>
        <taxon>Pseudomonadati</taxon>
        <taxon>Planctomycetota</taxon>
        <taxon>Planctomycetia</taxon>
        <taxon>Pirellulales</taxon>
        <taxon>Pirellulaceae</taxon>
        <taxon>Stieleria</taxon>
    </lineage>
</organism>
<dbReference type="EMBL" id="SJPN01000001">
    <property type="protein sequence ID" value="TWU07842.1"/>
    <property type="molecule type" value="Genomic_DNA"/>
</dbReference>
<sequence>MQSSPAETRASLILRLKHAEDVAAWNDFVSIYAPVIFRVACRHGFQNADAENLIQEVLLAISRALPRWLQREDRGSFRAWLLKIARNEAIDMLTRRATRPIGKDGLEAERLLAEVPDPRRDLSSQFDLEYEQAVFQWAAAQVRDSVSDSTWQSFCLTHVEGLSVDMAAKQLNMRTGTVYVARGRVMNRIQELVKQFEDKR</sequence>
<proteinExistence type="predicted"/>
<evidence type="ECO:0000256" key="3">
    <source>
        <dbReference type="ARBA" id="ARBA00023125"/>
    </source>
</evidence>